<keyword evidence="2" id="KW-1185">Reference proteome</keyword>
<evidence type="ECO:0000313" key="1">
    <source>
        <dbReference type="EMBL" id="DBA35439.1"/>
    </source>
</evidence>
<evidence type="ECO:0000313" key="2">
    <source>
        <dbReference type="Proteomes" id="UP001302529"/>
    </source>
</evidence>
<dbReference type="Proteomes" id="UP001302529">
    <property type="component" value="Segment"/>
</dbReference>
<dbReference type="EMBL" id="BK063677">
    <property type="protein sequence ID" value="DBA35439.1"/>
    <property type="molecule type" value="Genomic_DNA"/>
</dbReference>
<gene>
    <name evidence="1" type="ORF">vir080_00066</name>
</gene>
<dbReference type="GeneID" id="300198805"/>
<dbReference type="RefSeq" id="YP_013605402.1">
    <property type="nucleotide sequence ID" value="NC_133305.1"/>
</dbReference>
<reference evidence="1 2" key="1">
    <citation type="journal article" date="2023" name="Nat. Microbiol.">
        <title>A compendium of viruses from methanogenic archaea reveals their diversity and adaptations to the gut environment.</title>
        <authorList>
            <person name="Medvedeva S."/>
            <person name="Borrel G."/>
            <person name="Krupovic M."/>
            <person name="Gribaldo S."/>
        </authorList>
    </citation>
    <scope>NUCLEOTIDE SEQUENCE [LARGE SCALE GENOMIC DNA]</scope>
</reference>
<sequence>MTEMKEGLKETLDNLQQECNKLYEEYGLIDEVMDLQLLINSLRNKFDLVDESEQVYNEFVQ</sequence>
<proteinExistence type="predicted"/>
<accession>A0AA87CD77</accession>
<organism evidence="1 2">
    <name type="scientific">Caudoviricetes sp. vir080</name>
    <dbReference type="NCBI Taxonomy" id="3068353"/>
    <lineage>
        <taxon>Viruses</taxon>
        <taxon>Duplodnaviria</taxon>
        <taxon>Heunggongvirae</taxon>
        <taxon>Uroviricota</taxon>
        <taxon>Caudoviricetes</taxon>
    </lineage>
</organism>
<name>A0AA87CD77_9CAUD</name>
<protein>
    <submittedName>
        <fullName evidence="1">Uncharacterized protein</fullName>
    </submittedName>
</protein>